<sequence length="97" mass="11335">MMAGEGENLDLHESLFHLDAWLSAYDQYTLHPGAPWLQVSSHLSPFKMSPHFKLLFFLFLPFFLTLLYTNTATLEVAYHYYSYDRCCVERGKSLTYS</sequence>
<name>A0A0L8GLX9_OCTBM</name>
<evidence type="ECO:0000256" key="1">
    <source>
        <dbReference type="SAM" id="Phobius"/>
    </source>
</evidence>
<keyword evidence="1" id="KW-0472">Membrane</keyword>
<keyword evidence="1" id="KW-0812">Transmembrane</keyword>
<proteinExistence type="predicted"/>
<gene>
    <name evidence="2" type="ORF">OCBIM_22031917mg</name>
</gene>
<feature type="transmembrane region" description="Helical" evidence="1">
    <location>
        <begin position="54"/>
        <end position="74"/>
    </location>
</feature>
<evidence type="ECO:0000313" key="2">
    <source>
        <dbReference type="EMBL" id="KOF77600.1"/>
    </source>
</evidence>
<dbReference type="AlphaFoldDB" id="A0A0L8GLX9"/>
<reference evidence="2" key="1">
    <citation type="submission" date="2015-07" db="EMBL/GenBank/DDBJ databases">
        <title>MeaNS - Measles Nucleotide Surveillance Program.</title>
        <authorList>
            <person name="Tran T."/>
            <person name="Druce J."/>
        </authorList>
    </citation>
    <scope>NUCLEOTIDE SEQUENCE</scope>
    <source>
        <strain evidence="2">UCB-OBI-ISO-001</strain>
        <tissue evidence="2">Gonad</tissue>
    </source>
</reference>
<protein>
    <submittedName>
        <fullName evidence="2">Uncharacterized protein</fullName>
    </submittedName>
</protein>
<keyword evidence="1" id="KW-1133">Transmembrane helix</keyword>
<organism evidence="2">
    <name type="scientific">Octopus bimaculoides</name>
    <name type="common">California two-spotted octopus</name>
    <dbReference type="NCBI Taxonomy" id="37653"/>
    <lineage>
        <taxon>Eukaryota</taxon>
        <taxon>Metazoa</taxon>
        <taxon>Spiralia</taxon>
        <taxon>Lophotrochozoa</taxon>
        <taxon>Mollusca</taxon>
        <taxon>Cephalopoda</taxon>
        <taxon>Coleoidea</taxon>
        <taxon>Octopodiformes</taxon>
        <taxon>Octopoda</taxon>
        <taxon>Incirrata</taxon>
        <taxon>Octopodidae</taxon>
        <taxon>Octopus</taxon>
    </lineage>
</organism>
<dbReference type="OrthoDB" id="70142at2759"/>
<accession>A0A0L8GLX9</accession>
<dbReference type="EMBL" id="KQ421376">
    <property type="protein sequence ID" value="KOF77600.1"/>
    <property type="molecule type" value="Genomic_DNA"/>
</dbReference>